<dbReference type="RefSeq" id="WP_387344631.1">
    <property type="nucleotide sequence ID" value="NZ_JBIAXI010000017.1"/>
</dbReference>
<dbReference type="Proteomes" id="UP001602119">
    <property type="component" value="Unassembled WGS sequence"/>
</dbReference>
<gene>
    <name evidence="1" type="ORF">ACFY05_25940</name>
</gene>
<organism evidence="1 2">
    <name type="scientific">Microtetraspora fusca</name>
    <dbReference type="NCBI Taxonomy" id="1997"/>
    <lineage>
        <taxon>Bacteria</taxon>
        <taxon>Bacillati</taxon>
        <taxon>Actinomycetota</taxon>
        <taxon>Actinomycetes</taxon>
        <taxon>Streptosporangiales</taxon>
        <taxon>Streptosporangiaceae</taxon>
        <taxon>Microtetraspora</taxon>
    </lineage>
</organism>
<evidence type="ECO:0000313" key="1">
    <source>
        <dbReference type="EMBL" id="MFF4776307.1"/>
    </source>
</evidence>
<accession>A0ABW6VAF9</accession>
<comment type="caution">
    <text evidence="1">The sequence shown here is derived from an EMBL/GenBank/DDBJ whole genome shotgun (WGS) entry which is preliminary data.</text>
</comment>
<proteinExistence type="predicted"/>
<reference evidence="1 2" key="1">
    <citation type="submission" date="2024-10" db="EMBL/GenBank/DDBJ databases">
        <title>The Natural Products Discovery Center: Release of the First 8490 Sequenced Strains for Exploring Actinobacteria Biosynthetic Diversity.</title>
        <authorList>
            <person name="Kalkreuter E."/>
            <person name="Kautsar S.A."/>
            <person name="Yang D."/>
            <person name="Bader C.D."/>
            <person name="Teijaro C.N."/>
            <person name="Fluegel L."/>
            <person name="Davis C.M."/>
            <person name="Simpson J.R."/>
            <person name="Lauterbach L."/>
            <person name="Steele A.D."/>
            <person name="Gui C."/>
            <person name="Meng S."/>
            <person name="Li G."/>
            <person name="Viehrig K."/>
            <person name="Ye F."/>
            <person name="Su P."/>
            <person name="Kiefer A.F."/>
            <person name="Nichols A."/>
            <person name="Cepeda A.J."/>
            <person name="Yan W."/>
            <person name="Fan B."/>
            <person name="Jiang Y."/>
            <person name="Adhikari A."/>
            <person name="Zheng C.-J."/>
            <person name="Schuster L."/>
            <person name="Cowan T.M."/>
            <person name="Smanski M.J."/>
            <person name="Chevrette M.G."/>
            <person name="De Carvalho L.P.S."/>
            <person name="Shen B."/>
        </authorList>
    </citation>
    <scope>NUCLEOTIDE SEQUENCE [LARGE SCALE GENOMIC DNA]</scope>
    <source>
        <strain evidence="1 2">NPDC001281</strain>
    </source>
</reference>
<sequence length="57" mass="6209">MADVAFTAPDPIGVEAWLLQFLRLTGSCASVPDQRIYLPESIVPLRIGPRSEDPVAE</sequence>
<protein>
    <submittedName>
        <fullName evidence="1">Uncharacterized protein</fullName>
    </submittedName>
</protein>
<dbReference type="EMBL" id="JBIAXI010000017">
    <property type="protein sequence ID" value="MFF4776307.1"/>
    <property type="molecule type" value="Genomic_DNA"/>
</dbReference>
<keyword evidence="2" id="KW-1185">Reference proteome</keyword>
<name>A0ABW6VAF9_MICFU</name>
<evidence type="ECO:0000313" key="2">
    <source>
        <dbReference type="Proteomes" id="UP001602119"/>
    </source>
</evidence>